<proteinExistence type="predicted"/>
<feature type="compositionally biased region" description="Low complexity" evidence="1">
    <location>
        <begin position="31"/>
        <end position="44"/>
    </location>
</feature>
<feature type="region of interest" description="Disordered" evidence="1">
    <location>
        <begin position="637"/>
        <end position="660"/>
    </location>
</feature>
<dbReference type="AlphaFoldDB" id="A0A6J4TV70"/>
<protein>
    <submittedName>
        <fullName evidence="3">Uncharacterized protein</fullName>
    </submittedName>
</protein>
<reference evidence="3" key="1">
    <citation type="submission" date="2020-02" db="EMBL/GenBank/DDBJ databases">
        <authorList>
            <person name="Meier V. D."/>
        </authorList>
    </citation>
    <scope>NUCLEOTIDE SEQUENCE</scope>
    <source>
        <strain evidence="3">AVDCRST_MAG85</strain>
    </source>
</reference>
<evidence type="ECO:0000256" key="2">
    <source>
        <dbReference type="SAM" id="SignalP"/>
    </source>
</evidence>
<sequence>MRRFLALLAIVAAALVPAAAAHELDHPAPPAQSGSAPQQTAAAGPATAKWDFVGSIATGNPHTDIDFFTRGQNTFASVGTLAVGPNGGGQSIVQLTEGNEVKPKYVGMAPTAFCPSSPGSATALQHDVEATPKGGIGVLNTFNPFADRREGQIIVDATDGPGRCHDQGTLGLASAPQGGLEIIDVTDPAKPMTIGMTSHIGQAHTVNIDPKRPHIAYAVTSDTVTVTDGKRQNEVTGSADQNDLDGFEVVDLRSCMNFAPGTSIADKRSRCRPSVFRYRWGSREIADGHTDKQFVFGCHELEIYPDDRLVCGAGPALMLFDMAGAFDDRGTPNDFTDDTPRGRPLPCSTRDSSSAGPLKIMPPHQVVDCVLGGANRTTPLTVPGWLDIGAPSLEGVRHLGSVHHEGWHPGTSTDPVHVYPSSEDLAFNHEAELSHSGNLLIATDERGGGVTPPGASCTQNDANPMGNGGIHFFRADRLRTNGPPATAEEAWQAYARTPDGKKAIYRAPVRTGAQATVCTSHVFQQIPGQNRIFMAWYSQGTQVIDFTENADGTVTFKEAGYFIPADTNAWVSHIFKAQQNPDGTFTYWGATGDFNLGERGRNAIDVYRVTLPAPPLPANGPGVIGRRTAPNARGVEEAVGPRSGAPSCVPTSVLGSSTARPRSRGRSLLVALRSPARAKVELFRQSAGRTITGERRVARYANRRGGFTIGRRFGDGFYVVRITAPLPTGSEEVRRIALRRSGGRWLRAPAYERRETCGLVRTFKLERPVFGGRTNRALNIAFRLESEAQVSAVVRDARGRVRGRFAEKTFRGGITHRLRQTVKSSLPRGRYTITLTARSEGRRVTAVVNGQRV</sequence>
<accession>A0A6J4TV70</accession>
<keyword evidence="2" id="KW-0732">Signal</keyword>
<feature type="region of interest" description="Disordered" evidence="1">
    <location>
        <begin position="25"/>
        <end position="44"/>
    </location>
</feature>
<name>A0A6J4TV70_9ACTN</name>
<feature type="region of interest" description="Disordered" evidence="1">
    <location>
        <begin position="331"/>
        <end position="359"/>
    </location>
</feature>
<feature type="signal peptide" evidence="2">
    <location>
        <begin position="1"/>
        <end position="21"/>
    </location>
</feature>
<feature type="compositionally biased region" description="Polar residues" evidence="1">
    <location>
        <begin position="649"/>
        <end position="660"/>
    </location>
</feature>
<organism evidence="3">
    <name type="scientific">uncultured Solirubrobacteraceae bacterium</name>
    <dbReference type="NCBI Taxonomy" id="1162706"/>
    <lineage>
        <taxon>Bacteria</taxon>
        <taxon>Bacillati</taxon>
        <taxon>Actinomycetota</taxon>
        <taxon>Thermoleophilia</taxon>
        <taxon>Solirubrobacterales</taxon>
        <taxon>Solirubrobacteraceae</taxon>
        <taxon>environmental samples</taxon>
    </lineage>
</organism>
<evidence type="ECO:0000256" key="1">
    <source>
        <dbReference type="SAM" id="MobiDB-lite"/>
    </source>
</evidence>
<gene>
    <name evidence="3" type="ORF">AVDCRST_MAG85-3753</name>
</gene>
<dbReference type="EMBL" id="CADCVT010000422">
    <property type="protein sequence ID" value="CAA9531885.1"/>
    <property type="molecule type" value="Genomic_DNA"/>
</dbReference>
<evidence type="ECO:0000313" key="3">
    <source>
        <dbReference type="EMBL" id="CAA9531885.1"/>
    </source>
</evidence>
<feature type="chain" id="PRO_5039605911" evidence="2">
    <location>
        <begin position="22"/>
        <end position="853"/>
    </location>
</feature>